<proteinExistence type="inferred from homology"/>
<name>A0A2P5FWM2_TREOI</name>
<dbReference type="PANTHER" id="PTHR30457">
    <property type="entry name" value="5'-NUCLEOTIDASE SURE"/>
    <property type="match status" value="1"/>
</dbReference>
<dbReference type="SUPFAM" id="SSF64167">
    <property type="entry name" value="SurE-like"/>
    <property type="match status" value="1"/>
</dbReference>
<evidence type="ECO:0000313" key="6">
    <source>
        <dbReference type="Proteomes" id="UP000237000"/>
    </source>
</evidence>
<keyword evidence="3" id="KW-0378">Hydrolase</keyword>
<feature type="domain" description="Survival protein SurE-like phosphatase/nucleotidase" evidence="4">
    <location>
        <begin position="14"/>
        <end position="69"/>
    </location>
</feature>
<evidence type="ECO:0000313" key="5">
    <source>
        <dbReference type="EMBL" id="POO02182.1"/>
    </source>
</evidence>
<dbReference type="GO" id="GO:0046872">
    <property type="term" value="F:metal ion binding"/>
    <property type="evidence" value="ECO:0007669"/>
    <property type="project" value="UniProtKB-KW"/>
</dbReference>
<evidence type="ECO:0000256" key="1">
    <source>
        <dbReference type="ARBA" id="ARBA00011062"/>
    </source>
</evidence>
<dbReference type="PANTHER" id="PTHR30457:SF18">
    <property type="entry name" value="5'-NUCLEOTIDASE SURE-LIKE"/>
    <property type="match status" value="1"/>
</dbReference>
<evidence type="ECO:0000256" key="3">
    <source>
        <dbReference type="ARBA" id="ARBA00022801"/>
    </source>
</evidence>
<organism evidence="5 6">
    <name type="scientific">Trema orientale</name>
    <name type="common">Charcoal tree</name>
    <name type="synonym">Celtis orientalis</name>
    <dbReference type="NCBI Taxonomy" id="63057"/>
    <lineage>
        <taxon>Eukaryota</taxon>
        <taxon>Viridiplantae</taxon>
        <taxon>Streptophyta</taxon>
        <taxon>Embryophyta</taxon>
        <taxon>Tracheophyta</taxon>
        <taxon>Spermatophyta</taxon>
        <taxon>Magnoliopsida</taxon>
        <taxon>eudicotyledons</taxon>
        <taxon>Gunneridae</taxon>
        <taxon>Pentapetalae</taxon>
        <taxon>rosids</taxon>
        <taxon>fabids</taxon>
        <taxon>Rosales</taxon>
        <taxon>Cannabaceae</taxon>
        <taxon>Trema</taxon>
    </lineage>
</organism>
<dbReference type="GO" id="GO:0005829">
    <property type="term" value="C:cytosol"/>
    <property type="evidence" value="ECO:0007669"/>
    <property type="project" value="TreeGrafter"/>
</dbReference>
<dbReference type="OrthoDB" id="202825at2759"/>
<sequence length="105" mass="11546">MGSGSVSLATILVTREMSAVSHWSTYRHPVAVREVEIQGATGFAVSGTPADCASLGVSKALCPSVPDLVALCFWFDIERIFHNLLTKKLIFLPSSWKREYYKAKV</sequence>
<keyword evidence="6" id="KW-1185">Reference proteome</keyword>
<dbReference type="Pfam" id="PF01975">
    <property type="entry name" value="SurE"/>
    <property type="match status" value="1"/>
</dbReference>
<dbReference type="Gene3D" id="3.40.1210.10">
    <property type="entry name" value="Survival protein SurE-like phosphatase/nucleotidase"/>
    <property type="match status" value="1"/>
</dbReference>
<evidence type="ECO:0000256" key="2">
    <source>
        <dbReference type="ARBA" id="ARBA00022723"/>
    </source>
</evidence>
<dbReference type="EMBL" id="JXTC01000005">
    <property type="protein sequence ID" value="POO02182.1"/>
    <property type="molecule type" value="Genomic_DNA"/>
</dbReference>
<protein>
    <submittedName>
        <fullName evidence="5">Survival protein SurE-like phosphatase/nucleotidase</fullName>
    </submittedName>
</protein>
<dbReference type="AlphaFoldDB" id="A0A2P5FWM2"/>
<accession>A0A2P5FWM2</accession>
<dbReference type="STRING" id="63057.A0A2P5FWM2"/>
<comment type="caution">
    <text evidence="5">The sequence shown here is derived from an EMBL/GenBank/DDBJ whole genome shotgun (WGS) entry which is preliminary data.</text>
</comment>
<dbReference type="InterPro" id="IPR036523">
    <property type="entry name" value="SurE-like_sf"/>
</dbReference>
<dbReference type="Proteomes" id="UP000237000">
    <property type="component" value="Unassembled WGS sequence"/>
</dbReference>
<comment type="similarity">
    <text evidence="1">Belongs to the SurE nucleotidase family.</text>
</comment>
<dbReference type="InParanoid" id="A0A2P5FWM2"/>
<gene>
    <name evidence="5" type="ORF">TorRG33x02_019660</name>
</gene>
<reference evidence="6" key="1">
    <citation type="submission" date="2016-06" db="EMBL/GenBank/DDBJ databases">
        <title>Parallel loss of symbiosis genes in relatives of nitrogen-fixing non-legume Parasponia.</title>
        <authorList>
            <person name="Van Velzen R."/>
            <person name="Holmer R."/>
            <person name="Bu F."/>
            <person name="Rutten L."/>
            <person name="Van Zeijl A."/>
            <person name="Liu W."/>
            <person name="Santuari L."/>
            <person name="Cao Q."/>
            <person name="Sharma T."/>
            <person name="Shen D."/>
            <person name="Roswanjaya Y."/>
            <person name="Wardhani T."/>
            <person name="Kalhor M.S."/>
            <person name="Jansen J."/>
            <person name="Van den Hoogen J."/>
            <person name="Gungor B."/>
            <person name="Hartog M."/>
            <person name="Hontelez J."/>
            <person name="Verver J."/>
            <person name="Yang W.-C."/>
            <person name="Schijlen E."/>
            <person name="Repin R."/>
            <person name="Schilthuizen M."/>
            <person name="Schranz E."/>
            <person name="Heidstra R."/>
            <person name="Miyata K."/>
            <person name="Fedorova E."/>
            <person name="Kohlen W."/>
            <person name="Bisseling T."/>
            <person name="Smit S."/>
            <person name="Geurts R."/>
        </authorList>
    </citation>
    <scope>NUCLEOTIDE SEQUENCE [LARGE SCALE GENOMIC DNA]</scope>
    <source>
        <strain evidence="6">cv. RG33-2</strain>
    </source>
</reference>
<dbReference type="GO" id="GO:0008252">
    <property type="term" value="F:nucleotidase activity"/>
    <property type="evidence" value="ECO:0007669"/>
    <property type="project" value="InterPro"/>
</dbReference>
<evidence type="ECO:0000259" key="4">
    <source>
        <dbReference type="Pfam" id="PF01975"/>
    </source>
</evidence>
<dbReference type="InterPro" id="IPR030048">
    <property type="entry name" value="SurE"/>
</dbReference>
<keyword evidence="2" id="KW-0479">Metal-binding</keyword>
<dbReference type="InterPro" id="IPR002828">
    <property type="entry name" value="SurE-like_Pase/nucleotidase"/>
</dbReference>